<evidence type="ECO:0008006" key="4">
    <source>
        <dbReference type="Google" id="ProtNLM"/>
    </source>
</evidence>
<dbReference type="EMBL" id="BAAAMY010000011">
    <property type="protein sequence ID" value="GAA1929120.1"/>
    <property type="molecule type" value="Genomic_DNA"/>
</dbReference>
<feature type="compositionally biased region" description="Basic and acidic residues" evidence="1">
    <location>
        <begin position="40"/>
        <end position="51"/>
    </location>
</feature>
<sequence length="388" mass="42530">MPHVPTIARPETIELVSVPAAHPYVRHVLPADGARPVVRVRPDPDPDDPSRPARGRWWPPVALDAAWVRDQTGEDDFDLFHLHFGYDAAHPEELTDLADALEGTARPLVLTLHDLRNPHHEDPDLLGAQLDVLVPRATALLTLTEGAADEVERRWGRRPLVVPHPHVVTLDTMAAVRATRRERTAAGTAGPPVVGLAVKELRRNVEPLRLLEPLLAALRDREDGARLRVTVQRDVRDRDDERVREVVARLDALAAEETGLVDVVWHEHWSDDELTAELAALTVSVLPYRFGTHSGWLEACHDVGTRVLAPSLGHYADQGADAVFTAGEDTLDAASLVAALQRLLDDAAAPGADLVGLEADDRRRQQVRIGATTRRVYVEALEAAGGRS</sequence>
<accession>A0ABN2PQI1</accession>
<dbReference type="Proteomes" id="UP001501612">
    <property type="component" value="Unassembled WGS sequence"/>
</dbReference>
<proteinExistence type="predicted"/>
<evidence type="ECO:0000313" key="3">
    <source>
        <dbReference type="Proteomes" id="UP001501612"/>
    </source>
</evidence>
<organism evidence="2 3">
    <name type="scientific">Nocardioides lentus</name>
    <dbReference type="NCBI Taxonomy" id="338077"/>
    <lineage>
        <taxon>Bacteria</taxon>
        <taxon>Bacillati</taxon>
        <taxon>Actinomycetota</taxon>
        <taxon>Actinomycetes</taxon>
        <taxon>Propionibacteriales</taxon>
        <taxon>Nocardioidaceae</taxon>
        <taxon>Nocardioides</taxon>
    </lineage>
</organism>
<gene>
    <name evidence="2" type="ORF">GCM10009737_33800</name>
</gene>
<dbReference type="RefSeq" id="WP_344008820.1">
    <property type="nucleotide sequence ID" value="NZ_BAAAMY010000011.1"/>
</dbReference>
<evidence type="ECO:0000256" key="1">
    <source>
        <dbReference type="SAM" id="MobiDB-lite"/>
    </source>
</evidence>
<feature type="region of interest" description="Disordered" evidence="1">
    <location>
        <begin position="36"/>
        <end position="55"/>
    </location>
</feature>
<dbReference type="Gene3D" id="3.40.50.2000">
    <property type="entry name" value="Glycogen Phosphorylase B"/>
    <property type="match status" value="1"/>
</dbReference>
<name>A0ABN2PQI1_9ACTN</name>
<protein>
    <recommendedName>
        <fullName evidence="4">D-inositol 3-phosphate glycosyltransferase</fullName>
    </recommendedName>
</protein>
<comment type="caution">
    <text evidence="2">The sequence shown here is derived from an EMBL/GenBank/DDBJ whole genome shotgun (WGS) entry which is preliminary data.</text>
</comment>
<evidence type="ECO:0000313" key="2">
    <source>
        <dbReference type="EMBL" id="GAA1929120.1"/>
    </source>
</evidence>
<keyword evidence="3" id="KW-1185">Reference proteome</keyword>
<reference evidence="2 3" key="1">
    <citation type="journal article" date="2019" name="Int. J. Syst. Evol. Microbiol.">
        <title>The Global Catalogue of Microorganisms (GCM) 10K type strain sequencing project: providing services to taxonomists for standard genome sequencing and annotation.</title>
        <authorList>
            <consortium name="The Broad Institute Genomics Platform"/>
            <consortium name="The Broad Institute Genome Sequencing Center for Infectious Disease"/>
            <person name="Wu L."/>
            <person name="Ma J."/>
        </authorList>
    </citation>
    <scope>NUCLEOTIDE SEQUENCE [LARGE SCALE GENOMIC DNA]</scope>
    <source>
        <strain evidence="2 3">JCM 14046</strain>
    </source>
</reference>
<dbReference type="SUPFAM" id="SSF53756">
    <property type="entry name" value="UDP-Glycosyltransferase/glycogen phosphorylase"/>
    <property type="match status" value="1"/>
</dbReference>